<evidence type="ECO:0000313" key="2">
    <source>
        <dbReference type="EMBL" id="VEL13764.1"/>
    </source>
</evidence>
<organism evidence="2 3">
    <name type="scientific">Protopolystoma xenopodis</name>
    <dbReference type="NCBI Taxonomy" id="117903"/>
    <lineage>
        <taxon>Eukaryota</taxon>
        <taxon>Metazoa</taxon>
        <taxon>Spiralia</taxon>
        <taxon>Lophotrochozoa</taxon>
        <taxon>Platyhelminthes</taxon>
        <taxon>Monogenea</taxon>
        <taxon>Polyopisthocotylea</taxon>
        <taxon>Polystomatidea</taxon>
        <taxon>Polystomatidae</taxon>
        <taxon>Protopolystoma</taxon>
    </lineage>
</organism>
<protein>
    <submittedName>
        <fullName evidence="2">Uncharacterized protein</fullName>
    </submittedName>
</protein>
<feature type="compositionally biased region" description="Polar residues" evidence="1">
    <location>
        <begin position="27"/>
        <end position="36"/>
    </location>
</feature>
<feature type="region of interest" description="Disordered" evidence="1">
    <location>
        <begin position="1"/>
        <end position="96"/>
    </location>
</feature>
<evidence type="ECO:0000313" key="3">
    <source>
        <dbReference type="Proteomes" id="UP000784294"/>
    </source>
</evidence>
<comment type="caution">
    <text evidence="2">The sequence shown here is derived from an EMBL/GenBank/DDBJ whole genome shotgun (WGS) entry which is preliminary data.</text>
</comment>
<accession>A0A3S5CE48</accession>
<sequence length="166" mass="17931">MVTPINSEVRHGPWLPARKRRVRRTKTSAQPLLSSSNFQDPNRNQPPPNQIEPGQTSNVPFLPCPSLSAAAFSSTSNPRSARARIPPGSMRRGLLPMPLPDPEIVAAQTMYLRRHQISLEDTLSPVLGTGISGATGGINEPSSSNLDAAATTEESFSEVTVVIDFY</sequence>
<name>A0A3S5CE48_9PLAT</name>
<dbReference type="AlphaFoldDB" id="A0A3S5CE48"/>
<dbReference type="Proteomes" id="UP000784294">
    <property type="component" value="Unassembled WGS sequence"/>
</dbReference>
<reference evidence="2" key="1">
    <citation type="submission" date="2018-11" db="EMBL/GenBank/DDBJ databases">
        <authorList>
            <consortium name="Pathogen Informatics"/>
        </authorList>
    </citation>
    <scope>NUCLEOTIDE SEQUENCE</scope>
</reference>
<evidence type="ECO:0000256" key="1">
    <source>
        <dbReference type="SAM" id="MobiDB-lite"/>
    </source>
</evidence>
<proteinExistence type="predicted"/>
<feature type="compositionally biased region" description="Basic residues" evidence="1">
    <location>
        <begin position="17"/>
        <end position="26"/>
    </location>
</feature>
<dbReference type="EMBL" id="CAAALY010018861">
    <property type="protein sequence ID" value="VEL13764.1"/>
    <property type="molecule type" value="Genomic_DNA"/>
</dbReference>
<gene>
    <name evidence="2" type="ORF">PXEA_LOCUS7204</name>
</gene>
<keyword evidence="3" id="KW-1185">Reference proteome</keyword>